<evidence type="ECO:0000256" key="1">
    <source>
        <dbReference type="SAM" id="MobiDB-lite"/>
    </source>
</evidence>
<reference evidence="2 3" key="1">
    <citation type="submission" date="2024-02" db="EMBL/GenBank/DDBJ databases">
        <authorList>
            <person name="Chen Y."/>
            <person name="Shah S."/>
            <person name="Dougan E. K."/>
            <person name="Thang M."/>
            <person name="Chan C."/>
        </authorList>
    </citation>
    <scope>NUCLEOTIDE SEQUENCE [LARGE SCALE GENOMIC DNA]</scope>
</reference>
<feature type="compositionally biased region" description="Polar residues" evidence="1">
    <location>
        <begin position="234"/>
        <end position="248"/>
    </location>
</feature>
<feature type="non-terminal residue" evidence="2">
    <location>
        <position position="1"/>
    </location>
</feature>
<organism evidence="2 3">
    <name type="scientific">Durusdinium trenchii</name>
    <dbReference type="NCBI Taxonomy" id="1381693"/>
    <lineage>
        <taxon>Eukaryota</taxon>
        <taxon>Sar</taxon>
        <taxon>Alveolata</taxon>
        <taxon>Dinophyceae</taxon>
        <taxon>Suessiales</taxon>
        <taxon>Symbiodiniaceae</taxon>
        <taxon>Durusdinium</taxon>
    </lineage>
</organism>
<name>A0ABP0Q2G3_9DINO</name>
<dbReference type="EMBL" id="CAXAMN010023934">
    <property type="protein sequence ID" value="CAK9082470.1"/>
    <property type="molecule type" value="Genomic_DNA"/>
</dbReference>
<dbReference type="Proteomes" id="UP001642484">
    <property type="component" value="Unassembled WGS sequence"/>
</dbReference>
<accession>A0ABP0Q2G3</accession>
<protein>
    <submittedName>
        <fullName evidence="2">Uncharacterized protein</fullName>
    </submittedName>
</protein>
<feature type="compositionally biased region" description="Basic and acidic residues" evidence="1">
    <location>
        <begin position="202"/>
        <end position="231"/>
    </location>
</feature>
<sequence length="432" mass="47488">ATTSNTEKLTNSLQFFVEVASYFKMTNQQPADADMVTKVFHEVVVVGRRWLMAWEDGMQGVYRLEGQTSSSVVRSHVLHDSTDTCPALIDNLGEKTAKFTTDLIMKQQGSSRTVFNEPSMSKASSFLAITNNLDSLLGDGPVQEKASSPAPVPEPVPATHTAPSSKDEADECIHPTSRFDALRSQVASPKKATAKPKAKSKAKTEPKPTDDKPPAKRAKKTDQESRVRDMNPDSIASSTNKHTSAAMGQQDQAWYASTKDELVSLLDCSAMKSAENDFKADAGAKTKDANSLLGKVRGKKRVVKRRSKENQADFMPLLDEAESVLCTFLVVLKAVTRGAGPSGDELPAKIQSLVSFGAVPGLELMKRIGKHMWSDDLRFMRWDAMVGSTLKFVRDTIDRDDFDPEPLIKQQMNVILQKLLKGIPADKVPWLF</sequence>
<proteinExistence type="predicted"/>
<gene>
    <name evidence="2" type="ORF">CCMP2556_LOCUS40287</name>
</gene>
<comment type="caution">
    <text evidence="2">The sequence shown here is derived from an EMBL/GenBank/DDBJ whole genome shotgun (WGS) entry which is preliminary data.</text>
</comment>
<evidence type="ECO:0000313" key="2">
    <source>
        <dbReference type="EMBL" id="CAK9082470.1"/>
    </source>
</evidence>
<feature type="compositionally biased region" description="Basic residues" evidence="1">
    <location>
        <begin position="192"/>
        <end position="201"/>
    </location>
</feature>
<keyword evidence="3" id="KW-1185">Reference proteome</keyword>
<evidence type="ECO:0000313" key="3">
    <source>
        <dbReference type="Proteomes" id="UP001642484"/>
    </source>
</evidence>
<feature type="region of interest" description="Disordered" evidence="1">
    <location>
        <begin position="138"/>
        <end position="248"/>
    </location>
</feature>